<accession>A0A164M4D8</accession>
<evidence type="ECO:0000256" key="1">
    <source>
        <dbReference type="SAM" id="MobiDB-lite"/>
    </source>
</evidence>
<keyword evidence="3" id="KW-1185">Reference proteome</keyword>
<feature type="compositionally biased region" description="Basic and acidic residues" evidence="1">
    <location>
        <begin position="22"/>
        <end position="32"/>
    </location>
</feature>
<dbReference type="Proteomes" id="UP000076722">
    <property type="component" value="Unassembled WGS sequence"/>
</dbReference>
<proteinExistence type="predicted"/>
<evidence type="ECO:0000313" key="2">
    <source>
        <dbReference type="EMBL" id="KZS86346.1"/>
    </source>
</evidence>
<gene>
    <name evidence="2" type="ORF">SISNIDRAFT_492041</name>
</gene>
<feature type="region of interest" description="Disordered" evidence="1">
    <location>
        <begin position="1"/>
        <end position="36"/>
    </location>
</feature>
<evidence type="ECO:0000313" key="3">
    <source>
        <dbReference type="Proteomes" id="UP000076722"/>
    </source>
</evidence>
<dbReference type="AlphaFoldDB" id="A0A164M4D8"/>
<organism evidence="2 3">
    <name type="scientific">Sistotremastrum niveocremeum HHB9708</name>
    <dbReference type="NCBI Taxonomy" id="1314777"/>
    <lineage>
        <taxon>Eukaryota</taxon>
        <taxon>Fungi</taxon>
        <taxon>Dikarya</taxon>
        <taxon>Basidiomycota</taxon>
        <taxon>Agaricomycotina</taxon>
        <taxon>Agaricomycetes</taxon>
        <taxon>Sistotremastrales</taxon>
        <taxon>Sistotremastraceae</taxon>
        <taxon>Sertulicium</taxon>
        <taxon>Sertulicium niveocremeum</taxon>
    </lineage>
</organism>
<reference evidence="2 3" key="1">
    <citation type="journal article" date="2016" name="Mol. Biol. Evol.">
        <title>Comparative Genomics of Early-Diverging Mushroom-Forming Fungi Provides Insights into the Origins of Lignocellulose Decay Capabilities.</title>
        <authorList>
            <person name="Nagy L.G."/>
            <person name="Riley R."/>
            <person name="Tritt A."/>
            <person name="Adam C."/>
            <person name="Daum C."/>
            <person name="Floudas D."/>
            <person name="Sun H."/>
            <person name="Yadav J.S."/>
            <person name="Pangilinan J."/>
            <person name="Larsson K.H."/>
            <person name="Matsuura K."/>
            <person name="Barry K."/>
            <person name="Labutti K."/>
            <person name="Kuo R."/>
            <person name="Ohm R.A."/>
            <person name="Bhattacharya S.S."/>
            <person name="Shirouzu T."/>
            <person name="Yoshinaga Y."/>
            <person name="Martin F.M."/>
            <person name="Grigoriev I.V."/>
            <person name="Hibbett D.S."/>
        </authorList>
    </citation>
    <scope>NUCLEOTIDE SEQUENCE [LARGE SCALE GENOMIC DNA]</scope>
    <source>
        <strain evidence="2 3">HHB9708</strain>
    </source>
</reference>
<sequence>MELEDHEPSDFEPPEPTDIDEHELSDPDDHEPSSIPNLTHLQLEHFQHILAEHPLDHPIKLQQFYRDRHNEDIPLTTIRYVLAGEQVRRGQVIIPSNAMYPSVEGLNQTWILGTLCLSTKHSLAVSYAIDERSLAMLWCLVHPLRDTESPAGKLMQHVAIHQVFPMHVHARKCSSLLMVPSVVHSLRAHVRRWNDRSPTRFPIFNWVEPLAESVHQYADDAIARHISTDFIADYDPHRIGTLNTLLGAIGLNARNGCHNGSIASDIIVGILSRYAQQHFDLYLQRWQATAHSYRWPDDDPPLPAETTPTQLLQHPAHYGIIDCGLSVSRSFVERRLPHPIWEDPSPLMSLRKKEETARAWSIVQGVRWPFE</sequence>
<name>A0A164M4D8_9AGAM</name>
<protein>
    <submittedName>
        <fullName evidence="2">Uncharacterized protein</fullName>
    </submittedName>
</protein>
<dbReference type="EMBL" id="KV419536">
    <property type="protein sequence ID" value="KZS86346.1"/>
    <property type="molecule type" value="Genomic_DNA"/>
</dbReference>
<feature type="compositionally biased region" description="Acidic residues" evidence="1">
    <location>
        <begin position="1"/>
        <end position="21"/>
    </location>
</feature>